<dbReference type="AlphaFoldDB" id="A0A9J6C933"/>
<protein>
    <submittedName>
        <fullName evidence="3">Uncharacterized protein</fullName>
    </submittedName>
</protein>
<dbReference type="OrthoDB" id="7744280at2759"/>
<feature type="chain" id="PRO_5039939777" evidence="2">
    <location>
        <begin position="17"/>
        <end position="202"/>
    </location>
</feature>
<dbReference type="Proteomes" id="UP001107558">
    <property type="component" value="Chromosome 2"/>
</dbReference>
<comment type="caution">
    <text evidence="3">The sequence shown here is derived from an EMBL/GenBank/DDBJ whole genome shotgun (WGS) entry which is preliminary data.</text>
</comment>
<feature type="region of interest" description="Disordered" evidence="1">
    <location>
        <begin position="24"/>
        <end position="52"/>
    </location>
</feature>
<evidence type="ECO:0000256" key="1">
    <source>
        <dbReference type="SAM" id="MobiDB-lite"/>
    </source>
</evidence>
<gene>
    <name evidence="3" type="ORF">PVAND_008064</name>
</gene>
<keyword evidence="4" id="KW-1185">Reference proteome</keyword>
<feature type="signal peptide" evidence="2">
    <location>
        <begin position="1"/>
        <end position="16"/>
    </location>
</feature>
<organism evidence="3 4">
    <name type="scientific">Polypedilum vanderplanki</name>
    <name type="common">Sleeping chironomid midge</name>
    <dbReference type="NCBI Taxonomy" id="319348"/>
    <lineage>
        <taxon>Eukaryota</taxon>
        <taxon>Metazoa</taxon>
        <taxon>Ecdysozoa</taxon>
        <taxon>Arthropoda</taxon>
        <taxon>Hexapoda</taxon>
        <taxon>Insecta</taxon>
        <taxon>Pterygota</taxon>
        <taxon>Neoptera</taxon>
        <taxon>Endopterygota</taxon>
        <taxon>Diptera</taxon>
        <taxon>Nematocera</taxon>
        <taxon>Chironomoidea</taxon>
        <taxon>Chironomidae</taxon>
        <taxon>Chironominae</taxon>
        <taxon>Polypedilum</taxon>
        <taxon>Polypedilum</taxon>
    </lineage>
</organism>
<proteinExistence type="predicted"/>
<name>A0A9J6C933_POLVA</name>
<accession>A0A9J6C933</accession>
<evidence type="ECO:0000256" key="2">
    <source>
        <dbReference type="SAM" id="SignalP"/>
    </source>
</evidence>
<evidence type="ECO:0000313" key="4">
    <source>
        <dbReference type="Proteomes" id="UP001107558"/>
    </source>
</evidence>
<reference evidence="3" key="1">
    <citation type="submission" date="2021-03" db="EMBL/GenBank/DDBJ databases">
        <title>Chromosome level genome of the anhydrobiotic midge Polypedilum vanderplanki.</title>
        <authorList>
            <person name="Yoshida Y."/>
            <person name="Kikawada T."/>
            <person name="Gusev O."/>
        </authorList>
    </citation>
    <scope>NUCLEOTIDE SEQUENCE</scope>
    <source>
        <strain evidence="3">NIAS01</strain>
        <tissue evidence="3">Whole body or cell culture</tissue>
    </source>
</reference>
<dbReference type="EMBL" id="JADBJN010000002">
    <property type="protein sequence ID" value="KAG5678384.1"/>
    <property type="molecule type" value="Genomic_DNA"/>
</dbReference>
<evidence type="ECO:0000313" key="3">
    <source>
        <dbReference type="EMBL" id="KAG5678384.1"/>
    </source>
</evidence>
<keyword evidence="2" id="KW-0732">Signal</keyword>
<dbReference type="PROSITE" id="PS51257">
    <property type="entry name" value="PROKAR_LIPOPROTEIN"/>
    <property type="match status" value="1"/>
</dbReference>
<sequence length="202" mass="22715">MKSIIFGLALIAAVACDVSHLQGQGWSKDETGYKYPQPPSVKFDEPAPEEPLPEEPVIEELQVVDEQPQGCENGGSGPFCCINGADNKDCFIPSDEPQEVVEEVVVEEPEPAPLADVPVEDAPSKDYLPPLNNEYLPPALRKRSAQIKRQVPVRRVVQVKRQVPVRRVQVKRQSQVKRQVPVRRVVQVRPQQAKNYRVVRRI</sequence>